<dbReference type="Proteomes" id="UP000572722">
    <property type="component" value="Unassembled WGS sequence"/>
</dbReference>
<dbReference type="PANTHER" id="PTHR46825:SF9">
    <property type="entry name" value="BETA-LACTAMASE-RELATED DOMAIN-CONTAINING PROTEIN"/>
    <property type="match status" value="1"/>
</dbReference>
<evidence type="ECO:0000313" key="4">
    <source>
        <dbReference type="Proteomes" id="UP000572722"/>
    </source>
</evidence>
<reference evidence="3 4" key="1">
    <citation type="submission" date="2019-08" db="EMBL/GenBank/DDBJ databases">
        <title>Draft genome sequencing and comparative genomics of hatchery-associated Vibrios.</title>
        <authorList>
            <person name="Kehlet-Delgado H."/>
            <person name="Mueller R.S."/>
        </authorList>
    </citation>
    <scope>NUCLEOTIDE SEQUENCE [LARGE SCALE GENOMIC DNA]</scope>
    <source>
        <strain evidence="3 4">01-65-5-1</strain>
    </source>
</reference>
<proteinExistence type="predicted"/>
<keyword evidence="1" id="KW-0732">Signal</keyword>
<feature type="domain" description="Beta-lactamase-related" evidence="2">
    <location>
        <begin position="47"/>
        <end position="359"/>
    </location>
</feature>
<protein>
    <submittedName>
        <fullName evidence="3">Beta-lactamase family protein</fullName>
    </submittedName>
</protein>
<accession>A0AAE5EW65</accession>
<evidence type="ECO:0000256" key="1">
    <source>
        <dbReference type="SAM" id="SignalP"/>
    </source>
</evidence>
<feature type="signal peptide" evidence="1">
    <location>
        <begin position="1"/>
        <end position="17"/>
    </location>
</feature>
<dbReference type="Pfam" id="PF00144">
    <property type="entry name" value="Beta-lactamase"/>
    <property type="match status" value="1"/>
</dbReference>
<name>A0AAE5EW65_9VIBR</name>
<organism evidence="3 4">
    <name type="scientific">Vibrio tubiashii</name>
    <dbReference type="NCBI Taxonomy" id="29498"/>
    <lineage>
        <taxon>Bacteria</taxon>
        <taxon>Pseudomonadati</taxon>
        <taxon>Pseudomonadota</taxon>
        <taxon>Gammaproteobacteria</taxon>
        <taxon>Vibrionales</taxon>
        <taxon>Vibrionaceae</taxon>
        <taxon>Vibrio</taxon>
        <taxon>Vibrio oreintalis group</taxon>
    </lineage>
</organism>
<dbReference type="RefSeq" id="WP_171322906.1">
    <property type="nucleotide sequence ID" value="NZ_VTXO01000005.1"/>
</dbReference>
<evidence type="ECO:0000313" key="3">
    <source>
        <dbReference type="EMBL" id="NOI81750.1"/>
    </source>
</evidence>
<comment type="caution">
    <text evidence="3">The sequence shown here is derived from an EMBL/GenBank/DDBJ whole genome shotgun (WGS) entry which is preliminary data.</text>
</comment>
<dbReference type="PANTHER" id="PTHR46825">
    <property type="entry name" value="D-ALANYL-D-ALANINE-CARBOXYPEPTIDASE/ENDOPEPTIDASE AMPH"/>
    <property type="match status" value="1"/>
</dbReference>
<dbReference type="SUPFAM" id="SSF56601">
    <property type="entry name" value="beta-lactamase/transpeptidase-like"/>
    <property type="match status" value="1"/>
</dbReference>
<dbReference type="InterPro" id="IPR012338">
    <property type="entry name" value="Beta-lactam/transpept-like"/>
</dbReference>
<dbReference type="Gene3D" id="3.40.710.10">
    <property type="entry name" value="DD-peptidase/beta-lactamase superfamily"/>
    <property type="match status" value="1"/>
</dbReference>
<gene>
    <name evidence="3" type="ORF">F0237_13855</name>
</gene>
<feature type="chain" id="PRO_5042095922" evidence="1">
    <location>
        <begin position="18"/>
        <end position="465"/>
    </location>
</feature>
<dbReference type="InterPro" id="IPR050491">
    <property type="entry name" value="AmpC-like"/>
</dbReference>
<sequence>MRGFLLSIVLFSSSVLAQQPEAFSNLVASYKYASNPELRYSLDERMAFWQIPSVSVSTFKEGQKEWQFSHGLSHESGQLVNTDTRYQVASMSKPVTTLITLRAIEKGLLTLDEYIQPLLAPEFAKAVKSPVTLRQLLSHKAGFNHTGYMGVESDQALPKLNIFTRSDSKLGVLKQEFVVGDYHYSNGGYILVQHILEQVYDKPFEVIADQEVFEPLKMVNSSFVQPTENQENTKFAHAHRYGEWVAKGWHKYAAKSAAGLWTTPTDLTRMLLAVHQAYIGDDESWLSQESIQQIDYPGTSFMGLGFFRNHSSKEGYVFHGGINHGFEGHFVLYPKLGTGAVVLTNGQRGDQLAQEILRAVSLTEGWVNFPLYQTEVLKVDLEELKPLIGRYQYSEDFYADVFIRNGLLYIQGYQQDAYALHKVAENHFKPLEFESTFYFKFSKTGKLTGLTQEAPFYNGFAKKVK</sequence>
<dbReference type="InterPro" id="IPR001466">
    <property type="entry name" value="Beta-lactam-related"/>
</dbReference>
<dbReference type="AlphaFoldDB" id="A0AAE5EW65"/>
<evidence type="ECO:0000259" key="2">
    <source>
        <dbReference type="Pfam" id="PF00144"/>
    </source>
</evidence>
<dbReference type="EMBL" id="VTXO01000005">
    <property type="protein sequence ID" value="NOI81750.1"/>
    <property type="molecule type" value="Genomic_DNA"/>
</dbReference>